<name>A0A653KBM1_9GAMM</name>
<dbReference type="AlphaFoldDB" id="A0A653KBM1"/>
<reference evidence="2 3" key="1">
    <citation type="submission" date="2019-10" db="EMBL/GenBank/DDBJ databases">
        <authorList>
            <person name="Karimi E."/>
        </authorList>
    </citation>
    <scope>NUCLEOTIDE SEQUENCE [LARGE SCALE GENOMIC DNA]</scope>
    <source>
        <strain evidence="2">Acinetobacter sp. 8BE</strain>
    </source>
</reference>
<evidence type="ECO:0000313" key="3">
    <source>
        <dbReference type="Proteomes" id="UP000430404"/>
    </source>
</evidence>
<sequence length="78" mass="7982">MGQNAVVQKYGRAAITVAVMALGILIAQDALAISAADVTAATDGSGAEESQTAAWKWILGLVVGFFVGRKILGMFGRG</sequence>
<dbReference type="RefSeq" id="WP_159724456.1">
    <property type="nucleotide sequence ID" value="NZ_LR732744.1"/>
</dbReference>
<dbReference type="Proteomes" id="UP000430404">
    <property type="component" value="Unassembled WGS sequence"/>
</dbReference>
<protein>
    <submittedName>
        <fullName evidence="2">Uncharacterized protein</fullName>
    </submittedName>
</protein>
<evidence type="ECO:0000313" key="2">
    <source>
        <dbReference type="EMBL" id="VXA58400.1"/>
    </source>
</evidence>
<feature type="transmembrane region" description="Helical" evidence="1">
    <location>
        <begin position="53"/>
        <end position="72"/>
    </location>
</feature>
<accession>A0A653KBM1</accession>
<proteinExistence type="predicted"/>
<gene>
    <name evidence="2" type="ORF">ACI8B_90053</name>
</gene>
<organism evidence="2 3">
    <name type="scientific">Acinetobacter proteolyticus</name>
    <dbReference type="NCBI Taxonomy" id="1776741"/>
    <lineage>
        <taxon>Bacteria</taxon>
        <taxon>Pseudomonadati</taxon>
        <taxon>Pseudomonadota</taxon>
        <taxon>Gammaproteobacteria</taxon>
        <taxon>Moraxellales</taxon>
        <taxon>Moraxellaceae</taxon>
        <taxon>Acinetobacter</taxon>
    </lineage>
</organism>
<feature type="transmembrane region" description="Helical" evidence="1">
    <location>
        <begin position="12"/>
        <end position="33"/>
    </location>
</feature>
<dbReference type="EMBL" id="CABWKZ010000070">
    <property type="protein sequence ID" value="VXA58400.1"/>
    <property type="molecule type" value="Genomic_DNA"/>
</dbReference>
<evidence type="ECO:0000256" key="1">
    <source>
        <dbReference type="SAM" id="Phobius"/>
    </source>
</evidence>
<keyword evidence="1" id="KW-0472">Membrane</keyword>
<keyword evidence="1" id="KW-1133">Transmembrane helix</keyword>
<keyword evidence="1" id="KW-0812">Transmembrane</keyword>